<dbReference type="InterPro" id="IPR020057">
    <property type="entry name" value="Ribosomal_bL25_b-dom"/>
</dbReference>
<feature type="region of interest" description="Disordered" evidence="6">
    <location>
        <begin position="183"/>
        <end position="229"/>
    </location>
</feature>
<dbReference type="CDD" id="cd00495">
    <property type="entry name" value="Ribosomal_L25_TL5_CTC"/>
    <property type="match status" value="1"/>
</dbReference>
<evidence type="ECO:0000256" key="6">
    <source>
        <dbReference type="SAM" id="MobiDB-lite"/>
    </source>
</evidence>
<dbReference type="HAMAP" id="MF_01334">
    <property type="entry name" value="Ribosomal_bL25_CTC"/>
    <property type="match status" value="1"/>
</dbReference>
<dbReference type="NCBIfam" id="NF004131">
    <property type="entry name" value="PRK05618.2-1"/>
    <property type="match status" value="1"/>
</dbReference>
<comment type="function">
    <text evidence="5">This is one of the proteins that binds to the 5S RNA in the ribosome where it forms part of the central protuberance.</text>
</comment>
<dbReference type="SUPFAM" id="SSF50715">
    <property type="entry name" value="Ribosomal protein L25-like"/>
    <property type="match status" value="1"/>
</dbReference>
<feature type="domain" description="Large ribosomal subunit protein bL25 L25" evidence="7">
    <location>
        <begin position="7"/>
        <end position="92"/>
    </location>
</feature>
<keyword evidence="4 5" id="KW-0687">Ribonucleoprotein</keyword>
<evidence type="ECO:0000313" key="10">
    <source>
        <dbReference type="Proteomes" id="UP000562984"/>
    </source>
</evidence>
<dbReference type="InterPro" id="IPR020056">
    <property type="entry name" value="Rbsml_bL25/Gln-tRNA_synth_N"/>
</dbReference>
<keyword evidence="10" id="KW-1185">Reference proteome</keyword>
<dbReference type="Gene3D" id="2.170.120.20">
    <property type="entry name" value="Ribosomal protein L25, beta domain"/>
    <property type="match status" value="1"/>
</dbReference>
<dbReference type="PANTHER" id="PTHR33284:SF1">
    <property type="entry name" value="RIBOSOMAL PROTEIN L25_GLN-TRNA SYNTHETASE, ANTI-CODON-BINDING DOMAIN-CONTAINING PROTEIN"/>
    <property type="match status" value="1"/>
</dbReference>
<dbReference type="InterPro" id="IPR037121">
    <property type="entry name" value="Ribosomal_bL25_C"/>
</dbReference>
<comment type="similarity">
    <text evidence="5">Belongs to the bacterial ribosomal protein bL25 family. CTC subfamily.</text>
</comment>
<feature type="domain" description="Large ribosomal subunit protein bL25 beta" evidence="8">
    <location>
        <begin position="100"/>
        <end position="178"/>
    </location>
</feature>
<keyword evidence="1 5" id="KW-0699">rRNA-binding</keyword>
<dbReference type="Gene3D" id="2.40.240.10">
    <property type="entry name" value="Ribosomal Protein L25, Chain P"/>
    <property type="match status" value="1"/>
</dbReference>
<dbReference type="Pfam" id="PF14693">
    <property type="entry name" value="Ribosomal_TL5_C"/>
    <property type="match status" value="1"/>
</dbReference>
<organism evidence="9 10">
    <name type="scientific">Nakamurella aerolata</name>
    <dbReference type="NCBI Taxonomy" id="1656892"/>
    <lineage>
        <taxon>Bacteria</taxon>
        <taxon>Bacillati</taxon>
        <taxon>Actinomycetota</taxon>
        <taxon>Actinomycetes</taxon>
        <taxon>Nakamurellales</taxon>
        <taxon>Nakamurellaceae</taxon>
        <taxon>Nakamurella</taxon>
    </lineage>
</organism>
<dbReference type="GO" id="GO:0022625">
    <property type="term" value="C:cytosolic large ribosomal subunit"/>
    <property type="evidence" value="ECO:0007669"/>
    <property type="project" value="TreeGrafter"/>
</dbReference>
<accession>A0A849A5H1</accession>
<dbReference type="EMBL" id="JABEND010000004">
    <property type="protein sequence ID" value="NNG35809.1"/>
    <property type="molecule type" value="Genomic_DNA"/>
</dbReference>
<reference evidence="9 10" key="1">
    <citation type="submission" date="2020-05" db="EMBL/GenBank/DDBJ databases">
        <title>Nakamurella sp. DB0629 isolated from air conditioner.</title>
        <authorList>
            <person name="Kim D.H."/>
            <person name="Kim D.-U."/>
        </authorList>
    </citation>
    <scope>NUCLEOTIDE SEQUENCE [LARGE SCALE GENOMIC DNA]</scope>
    <source>
        <strain evidence="9 10">DB0629</strain>
    </source>
</reference>
<dbReference type="GO" id="GO:0003735">
    <property type="term" value="F:structural constituent of ribosome"/>
    <property type="evidence" value="ECO:0007669"/>
    <property type="project" value="InterPro"/>
</dbReference>
<dbReference type="Proteomes" id="UP000562984">
    <property type="component" value="Unassembled WGS sequence"/>
</dbReference>
<evidence type="ECO:0000256" key="3">
    <source>
        <dbReference type="ARBA" id="ARBA00022980"/>
    </source>
</evidence>
<comment type="caution">
    <text evidence="9">The sequence shown here is derived from an EMBL/GenBank/DDBJ whole genome shotgun (WGS) entry which is preliminary data.</text>
</comment>
<keyword evidence="3 5" id="KW-0689">Ribosomal protein</keyword>
<evidence type="ECO:0000256" key="4">
    <source>
        <dbReference type="ARBA" id="ARBA00023274"/>
    </source>
</evidence>
<dbReference type="GO" id="GO:0006412">
    <property type="term" value="P:translation"/>
    <property type="evidence" value="ECO:0007669"/>
    <property type="project" value="UniProtKB-UniRule"/>
</dbReference>
<comment type="subunit">
    <text evidence="5">Part of the 50S ribosomal subunit; part of the 5S rRNA/L5/L18/L25 subcomplex. Contacts the 5S rRNA. Binds to the 5S rRNA independently of L5 and L18.</text>
</comment>
<evidence type="ECO:0000256" key="1">
    <source>
        <dbReference type="ARBA" id="ARBA00022730"/>
    </source>
</evidence>
<dbReference type="GO" id="GO:0008097">
    <property type="term" value="F:5S rRNA binding"/>
    <property type="evidence" value="ECO:0007669"/>
    <property type="project" value="InterPro"/>
</dbReference>
<dbReference type="InterPro" id="IPR011035">
    <property type="entry name" value="Ribosomal_bL25/Gln-tRNA_synth"/>
</dbReference>
<evidence type="ECO:0000259" key="7">
    <source>
        <dbReference type="Pfam" id="PF01386"/>
    </source>
</evidence>
<keyword evidence="2 5" id="KW-0694">RNA-binding</keyword>
<evidence type="ECO:0000259" key="8">
    <source>
        <dbReference type="Pfam" id="PF14693"/>
    </source>
</evidence>
<name>A0A849A5H1_9ACTN</name>
<dbReference type="Pfam" id="PF01386">
    <property type="entry name" value="Ribosomal_L25p"/>
    <property type="match status" value="1"/>
</dbReference>
<dbReference type="InterPro" id="IPR001021">
    <property type="entry name" value="Ribosomal_bL25_long"/>
</dbReference>
<proteinExistence type="inferred from homology"/>
<protein>
    <recommendedName>
        <fullName evidence="5">Large ribosomal subunit protein bL25</fullName>
    </recommendedName>
    <alternativeName>
        <fullName evidence="5">General stress protein CTC</fullName>
    </alternativeName>
</protein>
<gene>
    <name evidence="5" type="primary">rplY</name>
    <name evidence="5" type="synonym">ctc</name>
    <name evidence="9" type="ORF">HKD39_08820</name>
</gene>
<feature type="compositionally biased region" description="Acidic residues" evidence="6">
    <location>
        <begin position="183"/>
        <end position="208"/>
    </location>
</feature>
<sequence length="229" mass="24189">MADTTRLSAEPRTEFGKGFARRARKAGKIPAVLYGHGTDPQHLSLPAKEFARAMKGGANTILTLDLAGGEELALPKSVVIHPVRDYVEHVDLLIVKRGEKVTVEVPIQVKGEAAAGTVTLNELSTLTVEVEALHIPDHFVLDIEEAEAGTQFLAGQIGIPSNVELITDPEALVLAVQHAPTAEELEAEDAEAAEELGIEQDAPEDESAEGERAGDAEGGSDSEESGSES</sequence>
<evidence type="ECO:0000256" key="5">
    <source>
        <dbReference type="HAMAP-Rule" id="MF_01334"/>
    </source>
</evidence>
<dbReference type="InterPro" id="IPR029751">
    <property type="entry name" value="Ribosomal_L25_dom"/>
</dbReference>
<dbReference type="PANTHER" id="PTHR33284">
    <property type="entry name" value="RIBOSOMAL PROTEIN L25/GLN-TRNA SYNTHETASE, ANTI-CODON-BINDING DOMAIN-CONTAINING PROTEIN"/>
    <property type="match status" value="1"/>
</dbReference>
<dbReference type="InterPro" id="IPR020930">
    <property type="entry name" value="Ribosomal_uL5_bac-type"/>
</dbReference>
<dbReference type="RefSeq" id="WP_171199508.1">
    <property type="nucleotide sequence ID" value="NZ_JABEND010000004.1"/>
</dbReference>
<feature type="compositionally biased region" description="Acidic residues" evidence="6">
    <location>
        <begin position="218"/>
        <end position="229"/>
    </location>
</feature>
<evidence type="ECO:0000313" key="9">
    <source>
        <dbReference type="EMBL" id="NNG35809.1"/>
    </source>
</evidence>
<dbReference type="NCBIfam" id="TIGR00731">
    <property type="entry name" value="bL25_bact_ctc"/>
    <property type="match status" value="1"/>
</dbReference>
<dbReference type="AlphaFoldDB" id="A0A849A5H1"/>
<evidence type="ECO:0000256" key="2">
    <source>
        <dbReference type="ARBA" id="ARBA00022884"/>
    </source>
</evidence>